<evidence type="ECO:0000313" key="5">
    <source>
        <dbReference type="Proteomes" id="UP000062160"/>
    </source>
</evidence>
<name>A0A0U9HFQ1_9FIRM</name>
<keyword evidence="1" id="KW-0812">Transmembrane</keyword>
<reference evidence="4" key="1">
    <citation type="journal article" date="2016" name="Genome Announc.">
        <title>Draft Genome Sequence of the Syntrophic Lactate-Degrading Bacterium Tepidanaerobacter syntrophicus JLT.</title>
        <authorList>
            <person name="Matsuura N."/>
            <person name="Ohashi A."/>
            <person name="Tourlousse D.M."/>
            <person name="Sekiguchi Y."/>
        </authorList>
    </citation>
    <scope>NUCLEOTIDE SEQUENCE [LARGE SCALE GENOMIC DNA]</scope>
    <source>
        <strain evidence="4">JL</strain>
    </source>
</reference>
<feature type="transmembrane region" description="Helical" evidence="1">
    <location>
        <begin position="42"/>
        <end position="60"/>
    </location>
</feature>
<dbReference type="OrthoDB" id="2541898at2"/>
<dbReference type="Pfam" id="PF13786">
    <property type="entry name" value="DUF4179"/>
    <property type="match status" value="1"/>
</dbReference>
<dbReference type="RefSeq" id="WP_059033080.1">
    <property type="nucleotide sequence ID" value="NZ_DF977002.1"/>
</dbReference>
<evidence type="ECO:0000259" key="2">
    <source>
        <dbReference type="Pfam" id="PF13786"/>
    </source>
</evidence>
<evidence type="ECO:0000313" key="4">
    <source>
        <dbReference type="EMBL" id="GAQ25666.1"/>
    </source>
</evidence>
<dbReference type="Gene3D" id="2.60.40.1640">
    <property type="entry name" value="Conserved domain protein"/>
    <property type="match status" value="1"/>
</dbReference>
<dbReference type="AlphaFoldDB" id="A0A0U9HFQ1"/>
<dbReference type="STRING" id="224999.GCA_001485475_01702"/>
<dbReference type="Gene3D" id="2.60.40.1630">
    <property type="entry name" value="bacillus anthracis domain"/>
    <property type="match status" value="1"/>
</dbReference>
<feature type="domain" description="DUF4179" evidence="2">
    <location>
        <begin position="34"/>
        <end position="126"/>
    </location>
</feature>
<evidence type="ECO:0008006" key="6">
    <source>
        <dbReference type="Google" id="ProtNLM"/>
    </source>
</evidence>
<keyword evidence="1" id="KW-0472">Membrane</keyword>
<protein>
    <recommendedName>
        <fullName evidence="6">DUF4179 domain-containing protein</fullName>
    </recommendedName>
</protein>
<dbReference type="Proteomes" id="UP000062160">
    <property type="component" value="Unassembled WGS sequence"/>
</dbReference>
<dbReference type="InterPro" id="IPR040680">
    <property type="entry name" value="DUF5643"/>
</dbReference>
<sequence>MNYKDLDKIKVSSRLDDTIRFAIEEGYSKRAKTKKRGLKKHIAAAAAALIIGTTAFGMAFPTQAKEIPIIGNVFAYLSEYAHGNYAEYKDFSKSLDMACEDKDVKITLNDAIYDGTTVMVTYTLESEKDLGDDIYIRDDLDIKGYFGGMTGSSGIYKVNENTYIGFMRMTMDKVFDELDVRLKFDNITNHKDLDIKGKWAFNFNIKKTDTDILVANKGVTKDGATVKIDKITFTPMSTIIHYSQQVPEEAIKGYFGAYTSLVEVKDDLGNVYSGEGNGGSGTKNLMKFSSTYGKIDKDATKLIITPKVEFEVLGEDGHRIIGPSILKSDEKEVLDYLKQKGTLPKEVFLDDIVIDLK</sequence>
<accession>A0A0U9HFQ1</accession>
<dbReference type="Pfam" id="PF18705">
    <property type="entry name" value="DUF5643"/>
    <property type="match status" value="1"/>
</dbReference>
<keyword evidence="5" id="KW-1185">Reference proteome</keyword>
<dbReference type="EMBL" id="DF977002">
    <property type="protein sequence ID" value="GAQ25666.1"/>
    <property type="molecule type" value="Genomic_DNA"/>
</dbReference>
<evidence type="ECO:0000256" key="1">
    <source>
        <dbReference type="SAM" id="Phobius"/>
    </source>
</evidence>
<dbReference type="InterPro" id="IPR025436">
    <property type="entry name" value="DUF4179"/>
</dbReference>
<gene>
    <name evidence="4" type="ORF">TSYNT_8203</name>
</gene>
<keyword evidence="1" id="KW-1133">Transmembrane helix</keyword>
<organism evidence="4">
    <name type="scientific">Tepidanaerobacter syntrophicus</name>
    <dbReference type="NCBI Taxonomy" id="224999"/>
    <lineage>
        <taxon>Bacteria</taxon>
        <taxon>Bacillati</taxon>
        <taxon>Bacillota</taxon>
        <taxon>Clostridia</taxon>
        <taxon>Thermosediminibacterales</taxon>
        <taxon>Tepidanaerobacteraceae</taxon>
        <taxon>Tepidanaerobacter</taxon>
    </lineage>
</organism>
<proteinExistence type="predicted"/>
<feature type="domain" description="DUF5643" evidence="3">
    <location>
        <begin position="212"/>
        <end position="308"/>
    </location>
</feature>
<evidence type="ECO:0000259" key="3">
    <source>
        <dbReference type="Pfam" id="PF18705"/>
    </source>
</evidence>